<reference evidence="2 3" key="1">
    <citation type="submission" date="2020-02" db="EMBL/GenBank/DDBJ databases">
        <title>Whole Genome Shotgun Sequence of Streptomyces sp. strain CWH03.</title>
        <authorList>
            <person name="Dohra H."/>
            <person name="Kodani S."/>
            <person name="Yamamura H."/>
        </authorList>
    </citation>
    <scope>NUCLEOTIDE SEQUENCE [LARGE SCALE GENOMIC DNA]</scope>
    <source>
        <strain evidence="2 3">CWH03</strain>
    </source>
</reference>
<evidence type="ECO:0000313" key="3">
    <source>
        <dbReference type="Proteomes" id="UP000484988"/>
    </source>
</evidence>
<evidence type="ECO:0000256" key="1">
    <source>
        <dbReference type="SAM" id="MobiDB-lite"/>
    </source>
</evidence>
<sequence>MIRSGLIRVVRALSGRPAAQWVGLPNAGAAWVRADMNDTVPGSSWPSAVPSSATVSRTRAYP</sequence>
<name>A0A6A0AYN9_9ACTN</name>
<gene>
    <name evidence="2" type="ORF">SCWH03_43190</name>
</gene>
<feature type="region of interest" description="Disordered" evidence="1">
    <location>
        <begin position="40"/>
        <end position="62"/>
    </location>
</feature>
<dbReference type="AlphaFoldDB" id="A0A6A0AYN9"/>
<proteinExistence type="predicted"/>
<organism evidence="2 3">
    <name type="scientific">Streptomyces pacificus</name>
    <dbReference type="NCBI Taxonomy" id="2705029"/>
    <lineage>
        <taxon>Bacteria</taxon>
        <taxon>Bacillati</taxon>
        <taxon>Actinomycetota</taxon>
        <taxon>Actinomycetes</taxon>
        <taxon>Kitasatosporales</taxon>
        <taxon>Streptomycetaceae</taxon>
        <taxon>Streptomyces</taxon>
    </lineage>
</organism>
<protein>
    <submittedName>
        <fullName evidence="2">Uncharacterized protein</fullName>
    </submittedName>
</protein>
<accession>A0A6A0AYN9</accession>
<comment type="caution">
    <text evidence="2">The sequence shown here is derived from an EMBL/GenBank/DDBJ whole genome shotgun (WGS) entry which is preliminary data.</text>
</comment>
<keyword evidence="3" id="KW-1185">Reference proteome</keyword>
<dbReference type="Proteomes" id="UP000484988">
    <property type="component" value="Unassembled WGS sequence"/>
</dbReference>
<evidence type="ECO:0000313" key="2">
    <source>
        <dbReference type="EMBL" id="GFH38079.1"/>
    </source>
</evidence>
<dbReference type="EMBL" id="BLLG01000014">
    <property type="protein sequence ID" value="GFH38079.1"/>
    <property type="molecule type" value="Genomic_DNA"/>
</dbReference>